<reference evidence="4" key="2">
    <citation type="submission" date="2018-07" db="EMBL/GenBank/DDBJ databases">
        <authorList>
            <person name="Quirk P.G."/>
            <person name="Krulwich T.A."/>
        </authorList>
    </citation>
    <scope>NUCLEOTIDE SEQUENCE</scope>
</reference>
<dbReference type="EMBL" id="UFQT01000234">
    <property type="protein sequence ID" value="SSX22147.1"/>
    <property type="molecule type" value="Genomic_DNA"/>
</dbReference>
<dbReference type="OMA" id="GQNQFGM"/>
<dbReference type="Pfam" id="PF16027">
    <property type="entry name" value="DUF4786"/>
    <property type="match status" value="1"/>
</dbReference>
<proteinExistence type="predicted"/>
<gene>
    <name evidence="4" type="primary">CSON006179</name>
</gene>
<dbReference type="AlphaFoldDB" id="A0A336M127"/>
<reference evidence="3" key="1">
    <citation type="submission" date="2018-04" db="EMBL/GenBank/DDBJ databases">
        <authorList>
            <person name="Go L.Y."/>
            <person name="Mitchell J.A."/>
        </authorList>
    </citation>
    <scope>NUCLEOTIDE SEQUENCE</scope>
    <source>
        <tissue evidence="3">Whole organism</tissue>
    </source>
</reference>
<dbReference type="EMBL" id="UFQS01000234">
    <property type="protein sequence ID" value="SSX01769.1"/>
    <property type="molecule type" value="Genomic_DNA"/>
</dbReference>
<feature type="chain" id="PRO_5036328636" evidence="2">
    <location>
        <begin position="22"/>
        <end position="367"/>
    </location>
</feature>
<feature type="compositionally biased region" description="Low complexity" evidence="1">
    <location>
        <begin position="249"/>
        <end position="273"/>
    </location>
</feature>
<protein>
    <submittedName>
        <fullName evidence="4">CSON006179 protein</fullName>
    </submittedName>
</protein>
<name>A0A336M127_CULSO</name>
<feature type="compositionally biased region" description="Pro residues" evidence="1">
    <location>
        <begin position="281"/>
        <end position="294"/>
    </location>
</feature>
<feature type="region of interest" description="Disordered" evidence="1">
    <location>
        <begin position="43"/>
        <end position="66"/>
    </location>
</feature>
<accession>A0A336M127</accession>
<feature type="signal peptide" evidence="2">
    <location>
        <begin position="1"/>
        <end position="21"/>
    </location>
</feature>
<evidence type="ECO:0000256" key="2">
    <source>
        <dbReference type="SAM" id="SignalP"/>
    </source>
</evidence>
<feature type="region of interest" description="Disordered" evidence="1">
    <location>
        <begin position="218"/>
        <end position="309"/>
    </location>
</feature>
<evidence type="ECO:0000256" key="1">
    <source>
        <dbReference type="SAM" id="MobiDB-lite"/>
    </source>
</evidence>
<keyword evidence="2" id="KW-0732">Signal</keyword>
<feature type="compositionally biased region" description="Polar residues" evidence="1">
    <location>
        <begin position="218"/>
        <end position="248"/>
    </location>
</feature>
<dbReference type="InterPro" id="IPR031983">
    <property type="entry name" value="DUF4786"/>
</dbReference>
<evidence type="ECO:0000313" key="4">
    <source>
        <dbReference type="EMBL" id="SSX22147.1"/>
    </source>
</evidence>
<dbReference type="VEuPathDB" id="VectorBase:CSON006179"/>
<organism evidence="4">
    <name type="scientific">Culicoides sonorensis</name>
    <name type="common">Biting midge</name>
    <dbReference type="NCBI Taxonomy" id="179676"/>
    <lineage>
        <taxon>Eukaryota</taxon>
        <taxon>Metazoa</taxon>
        <taxon>Ecdysozoa</taxon>
        <taxon>Arthropoda</taxon>
        <taxon>Hexapoda</taxon>
        <taxon>Insecta</taxon>
        <taxon>Pterygota</taxon>
        <taxon>Neoptera</taxon>
        <taxon>Endopterygota</taxon>
        <taxon>Diptera</taxon>
        <taxon>Nematocera</taxon>
        <taxon>Chironomoidea</taxon>
        <taxon>Ceratopogonidae</taxon>
        <taxon>Ceratopogoninae</taxon>
        <taxon>Culicoides</taxon>
        <taxon>Monoculicoides</taxon>
    </lineage>
</organism>
<evidence type="ECO:0000313" key="3">
    <source>
        <dbReference type="EMBL" id="SSX01769.1"/>
    </source>
</evidence>
<sequence length="367" mass="41818">MQLSRIFSWILFGIVLPCAFALPVPSNDVINSIKDANKKNVDENVKSGSDDVESDEINNNNFQPQFPPQGRPYFMPEMTMRQNKMFGFFGYIPTFAPIPAPAFYPTLPTPDYFSDYSYYGYNDDDDDMMSRANTKKRPNQFKNSPIYYIRLPPTPYMFVPGLGYISQPPTYQPMAPVAPVAPIIPPVVPGIPGQTSPFYNLPLNFMANGKPTNIYQWQGGPTQQQSPMMPSNQFGMQGQNQYGMQSPTQNQFGMQGQNQFGMQGQGQNQFGMQSQPSYNPQAPPSPMPTQPAPQRPHKPYRPYPRPQNTYVQDSKVTHLKGPFLFNGRPEDIYLLSNMQNFQNPYNAGYYPDPYSYNNYNPYNNPYY</sequence>